<dbReference type="GO" id="GO:0070412">
    <property type="term" value="F:R-SMAD binding"/>
    <property type="evidence" value="ECO:0007669"/>
    <property type="project" value="InterPro"/>
</dbReference>
<evidence type="ECO:0000256" key="5">
    <source>
        <dbReference type="ARBA" id="ARBA00022753"/>
    </source>
</evidence>
<evidence type="ECO:0000256" key="8">
    <source>
        <dbReference type="SAM" id="MobiDB-lite"/>
    </source>
</evidence>
<dbReference type="PANTHER" id="PTHR16514">
    <property type="entry name" value="LOW DENSITY LIPOPROTEIN RECEPTOR CLASS A DOMAIN-CONTAINING 4A"/>
    <property type="match status" value="1"/>
</dbReference>
<evidence type="ECO:0000313" key="11">
    <source>
        <dbReference type="Proteomes" id="UP000324091"/>
    </source>
</evidence>
<feature type="non-terminal residue" evidence="10">
    <location>
        <position position="1"/>
    </location>
</feature>
<dbReference type="GO" id="GO:0000139">
    <property type="term" value="C:Golgi membrane"/>
    <property type="evidence" value="ECO:0007669"/>
    <property type="project" value="TreeGrafter"/>
</dbReference>
<proteinExistence type="inferred from homology"/>
<feature type="transmembrane region" description="Helical" evidence="9">
    <location>
        <begin position="32"/>
        <end position="53"/>
    </location>
</feature>
<dbReference type="Proteomes" id="UP000324091">
    <property type="component" value="Chromosome 10"/>
</dbReference>
<comment type="caution">
    <text evidence="10">The sequence shown here is derived from an EMBL/GenBank/DDBJ whole genome shotgun (WGS) entry which is preliminary data.</text>
</comment>
<comment type="similarity">
    <text evidence="2">Belongs to the PMEPA1 family.</text>
</comment>
<accession>A0A5C6PN39</accession>
<dbReference type="AlphaFoldDB" id="A0A5C6PN39"/>
<feature type="region of interest" description="Disordered" evidence="8">
    <location>
        <begin position="148"/>
        <end position="182"/>
    </location>
</feature>
<dbReference type="GO" id="GO:0030512">
    <property type="term" value="P:negative regulation of transforming growth factor beta receptor signaling pathway"/>
    <property type="evidence" value="ECO:0007669"/>
    <property type="project" value="InterPro"/>
</dbReference>
<dbReference type="GO" id="GO:0031901">
    <property type="term" value="C:early endosome membrane"/>
    <property type="evidence" value="ECO:0007669"/>
    <property type="project" value="UniProtKB-SubCell"/>
</dbReference>
<evidence type="ECO:0000256" key="6">
    <source>
        <dbReference type="ARBA" id="ARBA00022989"/>
    </source>
</evidence>
<gene>
    <name evidence="10" type="ORF">D4764_10G0007400</name>
</gene>
<keyword evidence="5" id="KW-0967">Endosome</keyword>
<keyword evidence="7 9" id="KW-0472">Membrane</keyword>
<dbReference type="PANTHER" id="PTHR16514:SF4">
    <property type="entry name" value="LOW-DENSITY LIPOPROTEIN RECEPTOR CLASS A DOMAIN-CONTAINING PROTEIN 4"/>
    <property type="match status" value="1"/>
</dbReference>
<evidence type="ECO:0000256" key="2">
    <source>
        <dbReference type="ARBA" id="ARBA00009908"/>
    </source>
</evidence>
<dbReference type="EMBL" id="RHFK02000002">
    <property type="protein sequence ID" value="TWW79710.1"/>
    <property type="molecule type" value="Genomic_DNA"/>
</dbReference>
<organism evidence="10 11">
    <name type="scientific">Takifugu flavidus</name>
    <name type="common">sansaifugu</name>
    <dbReference type="NCBI Taxonomy" id="433684"/>
    <lineage>
        <taxon>Eukaryota</taxon>
        <taxon>Metazoa</taxon>
        <taxon>Chordata</taxon>
        <taxon>Craniata</taxon>
        <taxon>Vertebrata</taxon>
        <taxon>Euteleostomi</taxon>
        <taxon>Actinopterygii</taxon>
        <taxon>Neopterygii</taxon>
        <taxon>Teleostei</taxon>
        <taxon>Neoteleostei</taxon>
        <taxon>Acanthomorphata</taxon>
        <taxon>Eupercaria</taxon>
        <taxon>Tetraodontiformes</taxon>
        <taxon>Tetradontoidea</taxon>
        <taxon>Tetraodontidae</taxon>
        <taxon>Takifugu</taxon>
    </lineage>
</organism>
<evidence type="ECO:0000313" key="10">
    <source>
        <dbReference type="EMBL" id="TWW79710.1"/>
    </source>
</evidence>
<evidence type="ECO:0000256" key="9">
    <source>
        <dbReference type="SAM" id="Phobius"/>
    </source>
</evidence>
<keyword evidence="3 9" id="KW-0812">Transmembrane</keyword>
<sequence>HTSTRFLIAIVADLYDVLTPVSVSVCAAELEFVQIIIIIVVMTVMVVVIICLLNHYKLSTWSFITRQSQARRHDHALQQPLPFDPDPGFGFSAASIIRQLAASAEGYKPLVAGPSVLALAVRLLVVTCGRVSSSLKTDACGLQTEGLDKVPQRSPAGRTAGRPLVARSPITEHPIDPCLSSL</sequence>
<protein>
    <submittedName>
        <fullName evidence="10">Uncharacterized protein</fullName>
    </submittedName>
</protein>
<evidence type="ECO:0000256" key="7">
    <source>
        <dbReference type="ARBA" id="ARBA00023136"/>
    </source>
</evidence>
<evidence type="ECO:0000256" key="3">
    <source>
        <dbReference type="ARBA" id="ARBA00022692"/>
    </source>
</evidence>
<reference evidence="10 11" key="1">
    <citation type="submission" date="2019-04" db="EMBL/GenBank/DDBJ databases">
        <title>Chromosome genome assembly for Takifugu flavidus.</title>
        <authorList>
            <person name="Xiao S."/>
        </authorList>
    </citation>
    <scope>NUCLEOTIDE SEQUENCE [LARGE SCALE GENOMIC DNA]</scope>
    <source>
        <strain evidence="10">HTHZ2018</strain>
        <tissue evidence="10">Muscle</tissue>
    </source>
</reference>
<keyword evidence="4" id="KW-0734">Signal transduction inhibitor</keyword>
<keyword evidence="11" id="KW-1185">Reference proteome</keyword>
<evidence type="ECO:0000256" key="4">
    <source>
        <dbReference type="ARBA" id="ARBA00022700"/>
    </source>
</evidence>
<name>A0A5C6PN39_9TELE</name>
<dbReference type="InterPro" id="IPR043445">
    <property type="entry name" value="TMEPAI/LRAD4"/>
</dbReference>
<comment type="subcellular location">
    <subcellularLocation>
        <location evidence="1">Early endosome membrane</location>
        <topology evidence="1">Single-pass membrane protein</topology>
    </subcellularLocation>
</comment>
<keyword evidence="6 9" id="KW-1133">Transmembrane helix</keyword>
<evidence type="ECO:0000256" key="1">
    <source>
        <dbReference type="ARBA" id="ARBA00004391"/>
    </source>
</evidence>